<protein>
    <recommendedName>
        <fullName evidence="2">DUF4234 domain-containing protein</fullName>
    </recommendedName>
</protein>
<feature type="transmembrane region" description="Helical" evidence="1">
    <location>
        <begin position="79"/>
        <end position="97"/>
    </location>
</feature>
<proteinExistence type="predicted"/>
<feature type="transmembrane region" description="Helical" evidence="1">
    <location>
        <begin position="46"/>
        <end position="67"/>
    </location>
</feature>
<dbReference type="OrthoDB" id="192868at2"/>
<gene>
    <name evidence="3" type="ORF">AXF17_04480</name>
</gene>
<keyword evidence="1" id="KW-1133">Transmembrane helix</keyword>
<dbReference type="Pfam" id="PF14018">
    <property type="entry name" value="DUF4234"/>
    <property type="match status" value="1"/>
</dbReference>
<accession>A0A223AU78</accession>
<evidence type="ECO:0000313" key="3">
    <source>
        <dbReference type="EMBL" id="ASS38527.1"/>
    </source>
</evidence>
<evidence type="ECO:0000259" key="2">
    <source>
        <dbReference type="Pfam" id="PF14018"/>
    </source>
</evidence>
<reference evidence="4" key="1">
    <citation type="submission" date="2016-05" db="EMBL/GenBank/DDBJ databases">
        <authorList>
            <person name="Holder M.E."/>
            <person name="Ajami N.J."/>
            <person name="Petrosino J.F."/>
        </authorList>
    </citation>
    <scope>NUCLEOTIDE SEQUENCE [LARGE SCALE GENOMIC DNA]</scope>
    <source>
        <strain evidence="4">ATCC 700696</strain>
    </source>
</reference>
<keyword evidence="4" id="KW-1185">Reference proteome</keyword>
<evidence type="ECO:0000256" key="1">
    <source>
        <dbReference type="SAM" id="Phobius"/>
    </source>
</evidence>
<feature type="domain" description="DUF4234" evidence="2">
    <location>
        <begin position="4"/>
        <end position="71"/>
    </location>
</feature>
<evidence type="ECO:0000313" key="4">
    <source>
        <dbReference type="Proteomes" id="UP000214689"/>
    </source>
</evidence>
<organism evidence="3 4">
    <name type="scientific">Mogibacterium pumilum</name>
    <dbReference type="NCBI Taxonomy" id="86332"/>
    <lineage>
        <taxon>Bacteria</taxon>
        <taxon>Bacillati</taxon>
        <taxon>Bacillota</taxon>
        <taxon>Clostridia</taxon>
        <taxon>Peptostreptococcales</taxon>
        <taxon>Anaerovoracaceae</taxon>
        <taxon>Mogibacterium</taxon>
    </lineage>
</organism>
<name>A0A223AU78_9FIRM</name>
<dbReference type="Proteomes" id="UP000214689">
    <property type="component" value="Chromosome"/>
</dbReference>
<dbReference type="InterPro" id="IPR025328">
    <property type="entry name" value="DUF4234"/>
</dbReference>
<feature type="transmembrane region" description="Helical" evidence="1">
    <location>
        <begin position="7"/>
        <end position="26"/>
    </location>
</feature>
<dbReference type="AlphaFoldDB" id="A0A223AU78"/>
<sequence>MSRREIGLCILFSLITCGIYGIYWMIVLNDDVNEVVGDRTATSGGMVFLFSLLTCGIYGIYWIYCMGEKLDRYNGKDGNSGLLFVLLTIFGLSIVAYCIMQDQVNHHATVA</sequence>
<dbReference type="EMBL" id="CP016199">
    <property type="protein sequence ID" value="ASS38527.1"/>
    <property type="molecule type" value="Genomic_DNA"/>
</dbReference>
<keyword evidence="1" id="KW-0472">Membrane</keyword>
<keyword evidence="1" id="KW-0812">Transmembrane</keyword>